<gene>
    <name evidence="1" type="ORF">HYN49_13730</name>
</gene>
<dbReference type="Proteomes" id="UP000244937">
    <property type="component" value="Chromosome"/>
</dbReference>
<protein>
    <submittedName>
        <fullName evidence="1">Uncharacterized protein</fullName>
    </submittedName>
</protein>
<organism evidence="1 2">
    <name type="scientific">Flavobacterium pallidum</name>
    <dbReference type="NCBI Taxonomy" id="2172098"/>
    <lineage>
        <taxon>Bacteria</taxon>
        <taxon>Pseudomonadati</taxon>
        <taxon>Bacteroidota</taxon>
        <taxon>Flavobacteriia</taxon>
        <taxon>Flavobacteriales</taxon>
        <taxon>Flavobacteriaceae</taxon>
        <taxon>Flavobacterium</taxon>
    </lineage>
</organism>
<dbReference type="OrthoDB" id="1246706at2"/>
<dbReference type="AlphaFoldDB" id="A0A2S1SKL1"/>
<dbReference type="KEGG" id="fpal:HYN49_13730"/>
<name>A0A2S1SKL1_9FLAO</name>
<evidence type="ECO:0000313" key="1">
    <source>
        <dbReference type="EMBL" id="AWI26877.1"/>
    </source>
</evidence>
<dbReference type="EMBL" id="CP029187">
    <property type="protein sequence ID" value="AWI26877.1"/>
    <property type="molecule type" value="Genomic_DNA"/>
</dbReference>
<accession>A0A2S1SKL1</accession>
<evidence type="ECO:0000313" key="2">
    <source>
        <dbReference type="Proteomes" id="UP000244937"/>
    </source>
</evidence>
<sequence length="132" mass="15339">MRNYIFVLLFVINFGCNKKEIKEEITFSGIDSCSTEDINLAKSDIAKGKRIYFLGVRQFESIENVLSVQKYLKTTKNIDVDFWTASCIPSIGKDKCYELYMNSDFEQKMGKAIIDTIKVALTRKHLKYFELH</sequence>
<reference evidence="1 2" key="1">
    <citation type="submission" date="2018-05" db="EMBL/GenBank/DDBJ databases">
        <title>Genome sequencing of Flavobacterium sp. HYN0049.</title>
        <authorList>
            <person name="Yi H."/>
            <person name="Baek C."/>
        </authorList>
    </citation>
    <scope>NUCLEOTIDE SEQUENCE [LARGE SCALE GENOMIC DNA]</scope>
    <source>
        <strain evidence="1 2">HYN0049</strain>
    </source>
</reference>
<keyword evidence="2" id="KW-1185">Reference proteome</keyword>
<proteinExistence type="predicted"/>
<dbReference type="RefSeq" id="WP_108904650.1">
    <property type="nucleotide sequence ID" value="NZ_CP029187.1"/>
</dbReference>